<accession>T1JCG6</accession>
<keyword evidence="2" id="KW-0812">Transmembrane</keyword>
<protein>
    <submittedName>
        <fullName evidence="3">Uncharacterized protein</fullName>
    </submittedName>
</protein>
<sequence length="351" mass="38656">MWIKPDLTLTHDIAKKMYFVNIIPLFVVFAVASQFPDVRSRHIDSALAGDTCEGNDCSYGAKRRGGECVCCMSCEQMAHRVPKPLEKCPTEMKDCGDCMYGYTSKHTFGKTIRYDICTKIKANLTTPPTPPSVKNLKTQKNLKTHDAFLPWVLPTIAFVMVAGVLGLFVYKKTQRAKLQRSKDTVIPLNEFKRNPSQNPDGGNNVIGEAGFNNSLKIPEENCESTVPLLTARSMSTTIVTDALQQACPIDSTEPNLNETFQNFSRNPSAPSFLTLTNESLTDSIPAANLDELPDSGQSSNFSSGNYSQASTVPVDRLESTNFINNSNNRAVINDNNPLKFIVHGEATIFIA</sequence>
<keyword evidence="2" id="KW-1133">Transmembrane helix</keyword>
<feature type="region of interest" description="Disordered" evidence="1">
    <location>
        <begin position="286"/>
        <end position="308"/>
    </location>
</feature>
<dbReference type="AlphaFoldDB" id="T1JCG6"/>
<dbReference type="Proteomes" id="UP000014500">
    <property type="component" value="Unassembled WGS sequence"/>
</dbReference>
<keyword evidence="4" id="KW-1185">Reference proteome</keyword>
<reference evidence="4" key="1">
    <citation type="submission" date="2011-05" db="EMBL/GenBank/DDBJ databases">
        <authorList>
            <person name="Richards S.R."/>
            <person name="Qu J."/>
            <person name="Jiang H."/>
            <person name="Jhangiani S.N."/>
            <person name="Agravi P."/>
            <person name="Goodspeed R."/>
            <person name="Gross S."/>
            <person name="Mandapat C."/>
            <person name="Jackson L."/>
            <person name="Mathew T."/>
            <person name="Pu L."/>
            <person name="Thornton R."/>
            <person name="Saada N."/>
            <person name="Wilczek-Boney K.B."/>
            <person name="Lee S."/>
            <person name="Kovar C."/>
            <person name="Wu Y."/>
            <person name="Scherer S.E."/>
            <person name="Worley K.C."/>
            <person name="Muzny D.M."/>
            <person name="Gibbs R."/>
        </authorList>
    </citation>
    <scope>NUCLEOTIDE SEQUENCE</scope>
    <source>
        <strain evidence="4">Brora</strain>
    </source>
</reference>
<evidence type="ECO:0000256" key="2">
    <source>
        <dbReference type="SAM" id="Phobius"/>
    </source>
</evidence>
<feature type="transmembrane region" description="Helical" evidence="2">
    <location>
        <begin position="148"/>
        <end position="170"/>
    </location>
</feature>
<proteinExistence type="predicted"/>
<evidence type="ECO:0000313" key="3">
    <source>
        <dbReference type="EnsemblMetazoa" id="SMAR011477-PA"/>
    </source>
</evidence>
<feature type="compositionally biased region" description="Polar residues" evidence="1">
    <location>
        <begin position="295"/>
        <end position="308"/>
    </location>
</feature>
<reference evidence="3" key="2">
    <citation type="submission" date="2015-02" db="UniProtKB">
        <authorList>
            <consortium name="EnsemblMetazoa"/>
        </authorList>
    </citation>
    <scope>IDENTIFICATION</scope>
</reference>
<name>T1JCG6_STRMM</name>
<dbReference type="EMBL" id="JH432064">
    <property type="status" value="NOT_ANNOTATED_CDS"/>
    <property type="molecule type" value="Genomic_DNA"/>
</dbReference>
<evidence type="ECO:0000313" key="4">
    <source>
        <dbReference type="Proteomes" id="UP000014500"/>
    </source>
</evidence>
<dbReference type="HOGENOM" id="CLU_790673_0_0_1"/>
<evidence type="ECO:0000256" key="1">
    <source>
        <dbReference type="SAM" id="MobiDB-lite"/>
    </source>
</evidence>
<dbReference type="EnsemblMetazoa" id="SMAR011477-RA">
    <property type="protein sequence ID" value="SMAR011477-PA"/>
    <property type="gene ID" value="SMAR011477"/>
</dbReference>
<organism evidence="3 4">
    <name type="scientific">Strigamia maritima</name>
    <name type="common">European centipede</name>
    <name type="synonym">Geophilus maritimus</name>
    <dbReference type="NCBI Taxonomy" id="126957"/>
    <lineage>
        <taxon>Eukaryota</taxon>
        <taxon>Metazoa</taxon>
        <taxon>Ecdysozoa</taxon>
        <taxon>Arthropoda</taxon>
        <taxon>Myriapoda</taxon>
        <taxon>Chilopoda</taxon>
        <taxon>Pleurostigmophora</taxon>
        <taxon>Geophilomorpha</taxon>
        <taxon>Linotaeniidae</taxon>
        <taxon>Strigamia</taxon>
    </lineage>
</organism>
<keyword evidence="2" id="KW-0472">Membrane</keyword>
<feature type="transmembrane region" description="Helical" evidence="2">
    <location>
        <begin position="18"/>
        <end position="35"/>
    </location>
</feature>